<name>A0AAW2Z784_9EUKA</name>
<evidence type="ECO:0000313" key="1">
    <source>
        <dbReference type="EMBL" id="KAL0484537.1"/>
    </source>
</evidence>
<sequence>MPFPIAGKKILQNIDFATLAPPITDNWFCVLPLERLDSGMIVEKDFSVGPLREKAQITNAPFYPNTNATTLSQKYAEFMVLEDKNRKLNNMGRTSLITKDESLQKYCYRQRTKMGFPDYITIRFLNTVDGGSTFALYSRSKIGNGDLGVNKKRITRWLEQFNALMTSGGNVEPTINVEPLTHTESTISSETIQAEQNTVGAEQTTIEKVEVEV</sequence>
<dbReference type="Proteomes" id="UP001431209">
    <property type="component" value="Unassembled WGS sequence"/>
</dbReference>
<dbReference type="AlphaFoldDB" id="A0AAW2Z784"/>
<dbReference type="Pfam" id="PF07386">
    <property type="entry name" value="DUF1499"/>
    <property type="match status" value="1"/>
</dbReference>
<keyword evidence="2" id="KW-1185">Reference proteome</keyword>
<gene>
    <name evidence="1" type="ORF">AKO1_011613</name>
</gene>
<dbReference type="InterPro" id="IPR010865">
    <property type="entry name" value="DUF1499"/>
</dbReference>
<comment type="caution">
    <text evidence="1">The sequence shown here is derived from an EMBL/GenBank/DDBJ whole genome shotgun (WGS) entry which is preliminary data.</text>
</comment>
<dbReference type="EMBL" id="JAOPGA020001054">
    <property type="protein sequence ID" value="KAL0484537.1"/>
    <property type="molecule type" value="Genomic_DNA"/>
</dbReference>
<proteinExistence type="predicted"/>
<evidence type="ECO:0000313" key="2">
    <source>
        <dbReference type="Proteomes" id="UP001431209"/>
    </source>
</evidence>
<evidence type="ECO:0008006" key="3">
    <source>
        <dbReference type="Google" id="ProtNLM"/>
    </source>
</evidence>
<accession>A0AAW2Z784</accession>
<reference evidence="1 2" key="1">
    <citation type="submission" date="2024-03" db="EMBL/GenBank/DDBJ databases">
        <title>The Acrasis kona genome and developmental transcriptomes reveal deep origins of eukaryotic multicellular pathways.</title>
        <authorList>
            <person name="Sheikh S."/>
            <person name="Fu C.-J."/>
            <person name="Brown M.W."/>
            <person name="Baldauf S.L."/>
        </authorList>
    </citation>
    <scope>NUCLEOTIDE SEQUENCE [LARGE SCALE GENOMIC DNA]</scope>
    <source>
        <strain evidence="1 2">ATCC MYA-3509</strain>
    </source>
</reference>
<protein>
    <recommendedName>
        <fullName evidence="3">DUF1499 domain-containing protein</fullName>
    </recommendedName>
</protein>
<organism evidence="1 2">
    <name type="scientific">Acrasis kona</name>
    <dbReference type="NCBI Taxonomy" id="1008807"/>
    <lineage>
        <taxon>Eukaryota</taxon>
        <taxon>Discoba</taxon>
        <taxon>Heterolobosea</taxon>
        <taxon>Tetramitia</taxon>
        <taxon>Eutetramitia</taxon>
        <taxon>Acrasidae</taxon>
        <taxon>Acrasis</taxon>
    </lineage>
</organism>